<proteinExistence type="predicted"/>
<keyword evidence="2" id="KW-1185">Reference proteome</keyword>
<dbReference type="Gene3D" id="3.40.50.1820">
    <property type="entry name" value="alpha/beta hydrolase"/>
    <property type="match status" value="1"/>
</dbReference>
<evidence type="ECO:0000313" key="1">
    <source>
        <dbReference type="EMBL" id="MFC3580981.1"/>
    </source>
</evidence>
<dbReference type="InterPro" id="IPR029058">
    <property type="entry name" value="AB_hydrolase_fold"/>
</dbReference>
<comment type="caution">
    <text evidence="1">The sequence shown here is derived from an EMBL/GenBank/DDBJ whole genome shotgun (WGS) entry which is preliminary data.</text>
</comment>
<evidence type="ECO:0008006" key="3">
    <source>
        <dbReference type="Google" id="ProtNLM"/>
    </source>
</evidence>
<sequence length="234" mass="24320">MTPSTYRWSGGSEAMLRFGPTTGPVVIAAMPLFEEANRTRSFIVAILRALAERGIGSALPDLPGTGDSLTETEHATLSNWQEAFSGCAMTLGRDRIHAFGVRGGTLLDATAAIASRYHFAPIDGNAVVRDLLRTRLAAAKEDGVPADAGTIAPPGPPITLAGNRISRQLLADLTVAAPSTVGPCRIARLDSDGRPGDVKFPGAPLWRRAEPGNDPALAVLIADDIAASIATCAA</sequence>
<accession>A0ABV7SVR2</accession>
<dbReference type="RefSeq" id="WP_261294355.1">
    <property type="nucleotide sequence ID" value="NZ_JANQBK010000006.1"/>
</dbReference>
<protein>
    <recommendedName>
        <fullName evidence="3">Alpha/beta hydrolase</fullName>
    </recommendedName>
</protein>
<organism evidence="1 2">
    <name type="scientific">Sphingomonas hylomeconis</name>
    <dbReference type="NCBI Taxonomy" id="1395958"/>
    <lineage>
        <taxon>Bacteria</taxon>
        <taxon>Pseudomonadati</taxon>
        <taxon>Pseudomonadota</taxon>
        <taxon>Alphaproteobacteria</taxon>
        <taxon>Sphingomonadales</taxon>
        <taxon>Sphingomonadaceae</taxon>
        <taxon>Sphingomonas</taxon>
    </lineage>
</organism>
<dbReference type="Proteomes" id="UP001595713">
    <property type="component" value="Unassembled WGS sequence"/>
</dbReference>
<reference evidence="2" key="1">
    <citation type="journal article" date="2019" name="Int. J. Syst. Evol. Microbiol.">
        <title>The Global Catalogue of Microorganisms (GCM) 10K type strain sequencing project: providing services to taxonomists for standard genome sequencing and annotation.</title>
        <authorList>
            <consortium name="The Broad Institute Genomics Platform"/>
            <consortium name="The Broad Institute Genome Sequencing Center for Infectious Disease"/>
            <person name="Wu L."/>
            <person name="Ma J."/>
        </authorList>
    </citation>
    <scope>NUCLEOTIDE SEQUENCE [LARGE SCALE GENOMIC DNA]</scope>
    <source>
        <strain evidence="2">KCTC 42739</strain>
    </source>
</reference>
<gene>
    <name evidence="1" type="ORF">ACFONA_12465</name>
</gene>
<evidence type="ECO:0000313" key="2">
    <source>
        <dbReference type="Proteomes" id="UP001595713"/>
    </source>
</evidence>
<dbReference type="EMBL" id="JBHRXP010000007">
    <property type="protein sequence ID" value="MFC3580981.1"/>
    <property type="molecule type" value="Genomic_DNA"/>
</dbReference>
<name>A0ABV7SVR2_9SPHN</name>
<dbReference type="SUPFAM" id="SSF53474">
    <property type="entry name" value="alpha/beta-Hydrolases"/>
    <property type="match status" value="1"/>
</dbReference>